<dbReference type="AlphaFoldDB" id="A0A067MDT4"/>
<evidence type="ECO:0000313" key="5">
    <source>
        <dbReference type="Proteomes" id="UP000027195"/>
    </source>
</evidence>
<dbReference type="InterPro" id="IPR027842">
    <property type="entry name" value="HAM1-like_C"/>
</dbReference>
<evidence type="ECO:0000313" key="4">
    <source>
        <dbReference type="EMBL" id="KDQ13724.1"/>
    </source>
</evidence>
<dbReference type="Gene3D" id="3.15.10.10">
    <property type="entry name" value="Bactericidal permeability-increasing protein, domain 1"/>
    <property type="match status" value="1"/>
</dbReference>
<sequence>MSLHISISPLPFIHPVQLVVYARHDIQLRSKIVALLSLLQKYAETSTSLGEASLEVHVDADSEETPSDILQLLRLFLTRFAPPKHVDTLIAQARVVVRSLFSVPDIAIYLRDLKVWFERATKSQDDMQSQKQVIEDLYERGKELVTRADAEGGSTMTHIGLLLAQIDQVWTCVKNDRSMKQVATALIRVGRHLEQTTLAVAKPSQQRTQIEQEFIGEILVDITQWAVPRLLASLHSFAPIVIPRVEYTRSVGGSAWAADAVLDGLKLTSASFVPDHIVISNRNEIHLTPSNSLLSPGEQPIARPGLSLSSAWTKLHIDGLRLSIHDISYSVRFRRQRPGFFGRFLGWQDSGLLSVDLGQPSQSGTGLALNLDLHSSSDTGTRAFYEVRDSSADIAGLSLQFDKSRHWIFNQFLVRPLVVPVIRHALQSALEGAMQESARALDRMAFEAWWRVTQRRMAIEARGGTPDFWDYLDAARPPPSTQPAEVQENGHEAETNDVETVTKTQLTTKGIIRTTHATEEAAAAEGPDAELNHDPVRPRSASDTPIVLTPNESVVAVGVAGQILPDLSGPTIQ</sequence>
<evidence type="ECO:0000256" key="1">
    <source>
        <dbReference type="SAM" id="MobiDB-lite"/>
    </source>
</evidence>
<dbReference type="EMBL" id="KL198042">
    <property type="protein sequence ID" value="KDQ13724.1"/>
    <property type="molecule type" value="Genomic_DNA"/>
</dbReference>
<protein>
    <submittedName>
        <fullName evidence="4">Uncharacterized protein</fullName>
    </submittedName>
</protein>
<dbReference type="Pfam" id="PF14613">
    <property type="entry name" value="HAM1_C"/>
    <property type="match status" value="1"/>
</dbReference>
<dbReference type="STRING" id="930990.A0A067MDT4"/>
<organism evidence="4 5">
    <name type="scientific">Botryobasidium botryosum (strain FD-172 SS1)</name>
    <dbReference type="NCBI Taxonomy" id="930990"/>
    <lineage>
        <taxon>Eukaryota</taxon>
        <taxon>Fungi</taxon>
        <taxon>Dikarya</taxon>
        <taxon>Basidiomycota</taxon>
        <taxon>Agaricomycotina</taxon>
        <taxon>Agaricomycetes</taxon>
        <taxon>Cantharellales</taxon>
        <taxon>Botryobasidiaceae</taxon>
        <taxon>Botryobasidium</taxon>
    </lineage>
</organism>
<evidence type="ECO:0000259" key="2">
    <source>
        <dbReference type="Pfam" id="PF14613"/>
    </source>
</evidence>
<name>A0A067MDT4_BOTB1</name>
<dbReference type="OrthoDB" id="5407957at2759"/>
<dbReference type="HOGENOM" id="CLU_475634_0_0_1"/>
<gene>
    <name evidence="4" type="ORF">BOTBODRAFT_55954</name>
</gene>
<reference evidence="5" key="1">
    <citation type="journal article" date="2014" name="Proc. Natl. Acad. Sci. U.S.A.">
        <title>Extensive sampling of basidiomycete genomes demonstrates inadequacy of the white-rot/brown-rot paradigm for wood decay fungi.</title>
        <authorList>
            <person name="Riley R."/>
            <person name="Salamov A.A."/>
            <person name="Brown D.W."/>
            <person name="Nagy L.G."/>
            <person name="Floudas D."/>
            <person name="Held B.W."/>
            <person name="Levasseur A."/>
            <person name="Lombard V."/>
            <person name="Morin E."/>
            <person name="Otillar R."/>
            <person name="Lindquist E.A."/>
            <person name="Sun H."/>
            <person name="LaButti K.M."/>
            <person name="Schmutz J."/>
            <person name="Jabbour D."/>
            <person name="Luo H."/>
            <person name="Baker S.E."/>
            <person name="Pisabarro A.G."/>
            <person name="Walton J.D."/>
            <person name="Blanchette R.A."/>
            <person name="Henrissat B."/>
            <person name="Martin F."/>
            <person name="Cullen D."/>
            <person name="Hibbett D.S."/>
            <person name="Grigoriev I.V."/>
        </authorList>
    </citation>
    <scope>NUCLEOTIDE SEQUENCE [LARGE SCALE GENOMIC DNA]</scope>
    <source>
        <strain evidence="5">FD-172 SS1</strain>
    </source>
</reference>
<evidence type="ECO:0000259" key="3">
    <source>
        <dbReference type="Pfam" id="PF19343"/>
    </source>
</evidence>
<keyword evidence="5" id="KW-1185">Reference proteome</keyword>
<dbReference type="PANTHER" id="PTHR31138">
    <property type="entry name" value="CHROMOSOME 19, WHOLE GENOME SHOTGUN SEQUENCE"/>
    <property type="match status" value="1"/>
</dbReference>
<dbReference type="Proteomes" id="UP000027195">
    <property type="component" value="Unassembled WGS sequence"/>
</dbReference>
<dbReference type="InterPro" id="IPR045967">
    <property type="entry name" value="HAM1-like_N"/>
</dbReference>
<feature type="domain" description="HAM1-like C-terminal" evidence="2">
    <location>
        <begin position="393"/>
        <end position="504"/>
    </location>
</feature>
<dbReference type="PANTHER" id="PTHR31138:SF1">
    <property type="entry name" value="PDZ DOMAIN-CONTAINING PROTEIN"/>
    <property type="match status" value="1"/>
</dbReference>
<feature type="domain" description="HAM1-like N-terminal" evidence="3">
    <location>
        <begin position="29"/>
        <end position="376"/>
    </location>
</feature>
<dbReference type="InParanoid" id="A0A067MDT4"/>
<accession>A0A067MDT4</accession>
<proteinExistence type="predicted"/>
<feature type="region of interest" description="Disordered" evidence="1">
    <location>
        <begin position="519"/>
        <end position="545"/>
    </location>
</feature>
<dbReference type="Pfam" id="PF19343">
    <property type="entry name" value="HAM1_N"/>
    <property type="match status" value="1"/>
</dbReference>